<feature type="region of interest" description="Disordered" evidence="1">
    <location>
        <begin position="25"/>
        <end position="47"/>
    </location>
</feature>
<evidence type="ECO:0000313" key="2">
    <source>
        <dbReference type="EMBL" id="VDM24550.1"/>
    </source>
</evidence>
<name>A0A183TWJ9_TOXCA</name>
<evidence type="ECO:0000256" key="1">
    <source>
        <dbReference type="SAM" id="MobiDB-lite"/>
    </source>
</evidence>
<sequence>MDEQASLPDSLFNQLCYQLKDVLSSKTPAKPNNYESGDSDLTSPELDDLRGSFQTFEMHSPRLFFINQKRRPGTAASAVAFTFPGDEHHQPKQDVQPGGPSSA</sequence>
<keyword evidence="3" id="KW-1185">Reference proteome</keyword>
<accession>A0A183TWJ9</accession>
<dbReference type="Proteomes" id="UP000050794">
    <property type="component" value="Unassembled WGS sequence"/>
</dbReference>
<dbReference type="EMBL" id="UYWY01000310">
    <property type="protein sequence ID" value="VDM24550.1"/>
    <property type="molecule type" value="Genomic_DNA"/>
</dbReference>
<dbReference type="AlphaFoldDB" id="A0A183TWJ9"/>
<gene>
    <name evidence="2" type="ORF">TCNE_LOCUS619</name>
</gene>
<proteinExistence type="predicted"/>
<evidence type="ECO:0000313" key="3">
    <source>
        <dbReference type="Proteomes" id="UP000050794"/>
    </source>
</evidence>
<reference evidence="2 3" key="2">
    <citation type="submission" date="2018-11" db="EMBL/GenBank/DDBJ databases">
        <authorList>
            <consortium name="Pathogen Informatics"/>
        </authorList>
    </citation>
    <scope>NUCLEOTIDE SEQUENCE [LARGE SCALE GENOMIC DNA]</scope>
</reference>
<evidence type="ECO:0000313" key="4">
    <source>
        <dbReference type="WBParaSite" id="TCNE_0000061801-mRNA-1"/>
    </source>
</evidence>
<reference evidence="4" key="1">
    <citation type="submission" date="2016-06" db="UniProtKB">
        <authorList>
            <consortium name="WormBaseParasite"/>
        </authorList>
    </citation>
    <scope>IDENTIFICATION</scope>
</reference>
<feature type="region of interest" description="Disordered" evidence="1">
    <location>
        <begin position="82"/>
        <end position="103"/>
    </location>
</feature>
<organism evidence="3 4">
    <name type="scientific">Toxocara canis</name>
    <name type="common">Canine roundworm</name>
    <dbReference type="NCBI Taxonomy" id="6265"/>
    <lineage>
        <taxon>Eukaryota</taxon>
        <taxon>Metazoa</taxon>
        <taxon>Ecdysozoa</taxon>
        <taxon>Nematoda</taxon>
        <taxon>Chromadorea</taxon>
        <taxon>Rhabditida</taxon>
        <taxon>Spirurina</taxon>
        <taxon>Ascaridomorpha</taxon>
        <taxon>Ascaridoidea</taxon>
        <taxon>Toxocaridae</taxon>
        <taxon>Toxocara</taxon>
    </lineage>
</organism>
<protein>
    <submittedName>
        <fullName evidence="4">TBC1 domain family member 8</fullName>
    </submittedName>
</protein>
<dbReference type="WBParaSite" id="TCNE_0000061801-mRNA-1">
    <property type="protein sequence ID" value="TCNE_0000061801-mRNA-1"/>
    <property type="gene ID" value="TCNE_0000061801"/>
</dbReference>
<feature type="compositionally biased region" description="Polar residues" evidence="1">
    <location>
        <begin position="33"/>
        <end position="42"/>
    </location>
</feature>